<keyword evidence="2" id="KW-0472">Membrane</keyword>
<reference evidence="3 4" key="1">
    <citation type="submission" date="2019-05" db="EMBL/GenBank/DDBJ databases">
        <title>Arcobacter sp. nov., isolated from sea sediment.</title>
        <authorList>
            <person name="Kim W."/>
        </authorList>
    </citation>
    <scope>NUCLEOTIDE SEQUENCE [LARGE SCALE GENOMIC DNA]</scope>
    <source>
        <strain evidence="3 4">CAU 1517</strain>
    </source>
</reference>
<dbReference type="Pfam" id="PF13899">
    <property type="entry name" value="Thioredoxin_7"/>
    <property type="match status" value="1"/>
</dbReference>
<organism evidence="3 4">
    <name type="scientific">Arcobacter arenosus</name>
    <dbReference type="NCBI Taxonomy" id="2576037"/>
    <lineage>
        <taxon>Bacteria</taxon>
        <taxon>Pseudomonadati</taxon>
        <taxon>Campylobacterota</taxon>
        <taxon>Epsilonproteobacteria</taxon>
        <taxon>Campylobacterales</taxon>
        <taxon>Arcobacteraceae</taxon>
        <taxon>Arcobacter</taxon>
    </lineage>
</organism>
<dbReference type="OrthoDB" id="5372638at2"/>
<evidence type="ECO:0000256" key="2">
    <source>
        <dbReference type="SAM" id="Phobius"/>
    </source>
</evidence>
<dbReference type="Gene3D" id="3.40.30.10">
    <property type="entry name" value="Glutaredoxin"/>
    <property type="match status" value="1"/>
</dbReference>
<dbReference type="InterPro" id="IPR036249">
    <property type="entry name" value="Thioredoxin-like_sf"/>
</dbReference>
<dbReference type="RefSeq" id="WP_138152928.1">
    <property type="nucleotide sequence ID" value="NZ_VANU01000004.1"/>
</dbReference>
<keyword evidence="2" id="KW-1133">Transmembrane helix</keyword>
<evidence type="ECO:0000313" key="4">
    <source>
        <dbReference type="Proteomes" id="UP000308901"/>
    </source>
</evidence>
<protein>
    <submittedName>
        <fullName evidence="3">Thioredoxin family protein</fullName>
    </submittedName>
</protein>
<dbReference type="Proteomes" id="UP000308901">
    <property type="component" value="Unassembled WGS sequence"/>
</dbReference>
<evidence type="ECO:0000313" key="3">
    <source>
        <dbReference type="EMBL" id="TLP37748.1"/>
    </source>
</evidence>
<gene>
    <name evidence="3" type="ORF">FDK22_10560</name>
</gene>
<dbReference type="PANTHER" id="PTHR15337">
    <property type="entry name" value="ANTERIOR GRADIENT PROTEIN-RELATED"/>
    <property type="match status" value="1"/>
</dbReference>
<feature type="transmembrane region" description="Helical" evidence="2">
    <location>
        <begin position="12"/>
        <end position="29"/>
    </location>
</feature>
<dbReference type="SUPFAM" id="SSF52833">
    <property type="entry name" value="Thioredoxin-like"/>
    <property type="match status" value="1"/>
</dbReference>
<name>A0A5R8Y0C0_9BACT</name>
<keyword evidence="2" id="KW-0812">Transmembrane</keyword>
<evidence type="ECO:0000256" key="1">
    <source>
        <dbReference type="ARBA" id="ARBA00022729"/>
    </source>
</evidence>
<accession>A0A5R8Y0C0</accession>
<comment type="caution">
    <text evidence="3">The sequence shown here is derived from an EMBL/GenBank/DDBJ whole genome shotgun (WGS) entry which is preliminary data.</text>
</comment>
<dbReference type="InterPro" id="IPR051099">
    <property type="entry name" value="AGR/TXD"/>
</dbReference>
<sequence length="155" mass="18523">MQLYFKGFIIKVFNYILLFTFFLSLNLFAGSQRLQKEMNYEVSYEKALEKALKQNKPIMMMIGQTECPYCNKFEVKTLIRKKINEKVQKDFIPLSVLRDKDKFPKQFEAKGVPTVIFIDPKEQKAFYKSFGYKSKSDYKVELKKALEIYNKEYRN</sequence>
<dbReference type="PANTHER" id="PTHR15337:SF11">
    <property type="entry name" value="THIOREDOXIN DOMAIN-CONTAINING PROTEIN"/>
    <property type="match status" value="1"/>
</dbReference>
<proteinExistence type="predicted"/>
<keyword evidence="1" id="KW-0732">Signal</keyword>
<dbReference type="AlphaFoldDB" id="A0A5R8Y0C0"/>
<keyword evidence="4" id="KW-1185">Reference proteome</keyword>
<dbReference type="EMBL" id="VANU01000004">
    <property type="protein sequence ID" value="TLP37748.1"/>
    <property type="molecule type" value="Genomic_DNA"/>
</dbReference>